<evidence type="ECO:0000313" key="2">
    <source>
        <dbReference type="Proteomes" id="UP000216101"/>
    </source>
</evidence>
<name>A0A266Q997_9GAMM</name>
<gene>
    <name evidence="1" type="ORF">CBP51_05265</name>
</gene>
<dbReference type="EMBL" id="NHNI01000001">
    <property type="protein sequence ID" value="OZY86438.1"/>
    <property type="molecule type" value="Genomic_DNA"/>
</dbReference>
<dbReference type="RefSeq" id="WP_078043739.1">
    <property type="nucleotide sequence ID" value="NZ_NHNI01000001.1"/>
</dbReference>
<accession>A0A266Q997</accession>
<protein>
    <submittedName>
        <fullName evidence="1">Uncharacterized protein</fullName>
    </submittedName>
</protein>
<dbReference type="AlphaFoldDB" id="A0A266Q997"/>
<sequence>MIQFKRYPHIADLLEYYIESKKRNDISEIYRNGIKNETDAEVFCKFIWDVVESIHSDSELEILVLGNTDNTDMLPDLAYEITNQMKQTGYYSIWEATLDQQE</sequence>
<evidence type="ECO:0000313" key="1">
    <source>
        <dbReference type="EMBL" id="OZY86438.1"/>
    </source>
</evidence>
<dbReference type="Proteomes" id="UP000216101">
    <property type="component" value="Unassembled WGS sequence"/>
</dbReference>
<organism evidence="1 2">
    <name type="scientific">Cellvibrio mixtus</name>
    <dbReference type="NCBI Taxonomy" id="39650"/>
    <lineage>
        <taxon>Bacteria</taxon>
        <taxon>Pseudomonadati</taxon>
        <taxon>Pseudomonadota</taxon>
        <taxon>Gammaproteobacteria</taxon>
        <taxon>Cellvibrionales</taxon>
        <taxon>Cellvibrionaceae</taxon>
        <taxon>Cellvibrio</taxon>
    </lineage>
</organism>
<comment type="caution">
    <text evidence="1">The sequence shown here is derived from an EMBL/GenBank/DDBJ whole genome shotgun (WGS) entry which is preliminary data.</text>
</comment>
<reference evidence="2" key="1">
    <citation type="submission" date="2017-05" db="EMBL/GenBank/DDBJ databases">
        <authorList>
            <person name="Barney B.M."/>
        </authorList>
    </citation>
    <scope>NUCLEOTIDE SEQUENCE [LARGE SCALE GENOMIC DNA]</scope>
    <source>
        <strain evidence="2">PSBB022</strain>
    </source>
</reference>
<proteinExistence type="predicted"/>
<keyword evidence="2" id="KW-1185">Reference proteome</keyword>